<organism evidence="2 3">
    <name type="scientific">Fasciola hepatica</name>
    <name type="common">Liver fluke</name>
    <dbReference type="NCBI Taxonomy" id="6192"/>
    <lineage>
        <taxon>Eukaryota</taxon>
        <taxon>Metazoa</taxon>
        <taxon>Spiralia</taxon>
        <taxon>Lophotrochozoa</taxon>
        <taxon>Platyhelminthes</taxon>
        <taxon>Trematoda</taxon>
        <taxon>Digenea</taxon>
        <taxon>Plagiorchiida</taxon>
        <taxon>Echinostomata</taxon>
        <taxon>Echinostomatoidea</taxon>
        <taxon>Fasciolidae</taxon>
        <taxon>Fasciola</taxon>
    </lineage>
</organism>
<sequence length="102" mass="11425">MDNVEEKTAEQLLLNAGSEEACRKELDSIGRKLDKTMKSIQKALDEMESKFSASIADMDRDLNKLESDITRLMDSSKLDRPDRAKLDRPPLAVNESDGSVQP</sequence>
<gene>
    <name evidence="2" type="ORF">D915_011158</name>
</gene>
<dbReference type="EMBL" id="JXXN02018026">
    <property type="protein sequence ID" value="THD17998.1"/>
    <property type="molecule type" value="Genomic_DNA"/>
</dbReference>
<feature type="region of interest" description="Disordered" evidence="1">
    <location>
        <begin position="72"/>
        <end position="102"/>
    </location>
</feature>
<dbReference type="Proteomes" id="UP000230066">
    <property type="component" value="Unassembled WGS sequence"/>
</dbReference>
<accession>A0A4E0R6N4</accession>
<dbReference type="AlphaFoldDB" id="A0A4E0R6N4"/>
<name>A0A4E0R6N4_FASHE</name>
<protein>
    <submittedName>
        <fullName evidence="2">Uncharacterized protein</fullName>
    </submittedName>
</protein>
<reference evidence="2" key="1">
    <citation type="submission" date="2019-03" db="EMBL/GenBank/DDBJ databases">
        <title>Improved annotation for the trematode Fasciola hepatica.</title>
        <authorList>
            <person name="Choi Y.-J."/>
            <person name="Martin J."/>
            <person name="Mitreva M."/>
        </authorList>
    </citation>
    <scope>NUCLEOTIDE SEQUENCE [LARGE SCALE GENOMIC DNA]</scope>
</reference>
<comment type="caution">
    <text evidence="2">The sequence shown here is derived from an EMBL/GenBank/DDBJ whole genome shotgun (WGS) entry which is preliminary data.</text>
</comment>
<feature type="compositionally biased region" description="Basic and acidic residues" evidence="1">
    <location>
        <begin position="72"/>
        <end position="88"/>
    </location>
</feature>
<proteinExistence type="predicted"/>
<keyword evidence="3" id="KW-1185">Reference proteome</keyword>
<evidence type="ECO:0000313" key="3">
    <source>
        <dbReference type="Proteomes" id="UP000230066"/>
    </source>
</evidence>
<evidence type="ECO:0000256" key="1">
    <source>
        <dbReference type="SAM" id="MobiDB-lite"/>
    </source>
</evidence>
<evidence type="ECO:0000313" key="2">
    <source>
        <dbReference type="EMBL" id="THD17998.1"/>
    </source>
</evidence>